<protein>
    <recommendedName>
        <fullName evidence="6">RRM domain-containing protein</fullName>
    </recommendedName>
</protein>
<name>A0ABD0SZA1_LOXSC</name>
<dbReference type="Gene3D" id="3.30.70.330">
    <property type="match status" value="1"/>
</dbReference>
<feature type="compositionally biased region" description="Basic and acidic residues" evidence="5">
    <location>
        <begin position="155"/>
        <end position="175"/>
    </location>
</feature>
<dbReference type="SMART" id="SM00360">
    <property type="entry name" value="RRM"/>
    <property type="match status" value="1"/>
</dbReference>
<comment type="caution">
    <text evidence="7">The sequence shown here is derived from an EMBL/GenBank/DDBJ whole genome shotgun (WGS) entry which is preliminary data.</text>
</comment>
<evidence type="ECO:0000313" key="10">
    <source>
        <dbReference type="Proteomes" id="UP001549921"/>
    </source>
</evidence>
<dbReference type="PANTHER" id="PTHR13798">
    <property type="entry name" value="RNA BINDING MOTIF RBM PROTEIN -RELATED"/>
    <property type="match status" value="1"/>
</dbReference>
<feature type="region of interest" description="Disordered" evidence="5">
    <location>
        <begin position="149"/>
        <end position="203"/>
    </location>
</feature>
<evidence type="ECO:0000313" key="9">
    <source>
        <dbReference type="Proteomes" id="UP001549920"/>
    </source>
</evidence>
<dbReference type="Pfam" id="PF00076">
    <property type="entry name" value="RRM_1"/>
    <property type="match status" value="1"/>
</dbReference>
<keyword evidence="9" id="KW-1185">Reference proteome</keyword>
<dbReference type="PANTHER" id="PTHR13798:SF11">
    <property type="entry name" value="RNA-BINDING PROTEIN 7-RELATED"/>
    <property type="match status" value="1"/>
</dbReference>
<dbReference type="InterPro" id="IPR012677">
    <property type="entry name" value="Nucleotide-bd_a/b_plait_sf"/>
</dbReference>
<feature type="compositionally biased region" description="Basic residues" evidence="5">
    <location>
        <begin position="180"/>
        <end position="203"/>
    </location>
</feature>
<evidence type="ECO:0000259" key="6">
    <source>
        <dbReference type="PROSITE" id="PS50102"/>
    </source>
</evidence>
<dbReference type="PROSITE" id="PS50102">
    <property type="entry name" value="RRM"/>
    <property type="match status" value="1"/>
</dbReference>
<dbReference type="EMBL" id="JBEUOH010000012">
    <property type="protein sequence ID" value="KAL0880665.1"/>
    <property type="molecule type" value="Genomic_DNA"/>
</dbReference>
<sequence>MVEDDNKTLWCGNLPEQVTEELLYELFLQAGPLEKVRIAKDKDGRQKNFAFITFCHEVSVPYAIMLFRGTALFHKTLSLQCRGRPALLPPPIRCFGPDPNIDFHSQANVAQQFAEMTDRLKEEEYKPMLSPRHDSNDKLVLASLQGNWSHRHHPYRSDKPHGRDDFRPRESHNDNYKGNSRNRHQNSWRDRRNNKKNYNHRRD</sequence>
<evidence type="ECO:0000256" key="2">
    <source>
        <dbReference type="ARBA" id="ARBA00022884"/>
    </source>
</evidence>
<dbReference type="AlphaFoldDB" id="A0ABD0SZA1"/>
<dbReference type="CDD" id="cd12336">
    <property type="entry name" value="RRM_RBM7_like"/>
    <property type="match status" value="1"/>
</dbReference>
<dbReference type="Proteomes" id="UP001549920">
    <property type="component" value="Unassembled WGS sequence"/>
</dbReference>
<accession>A0ABD0SZA1</accession>
<keyword evidence="3" id="KW-0539">Nucleus</keyword>
<dbReference type="Proteomes" id="UP001549921">
    <property type="component" value="Unassembled WGS sequence"/>
</dbReference>
<feature type="domain" description="RRM" evidence="6">
    <location>
        <begin position="7"/>
        <end position="80"/>
    </location>
</feature>
<dbReference type="InterPro" id="IPR052285">
    <property type="entry name" value="NEXT_complex_subunit"/>
</dbReference>
<comment type="subcellular location">
    <subcellularLocation>
        <location evidence="1">Nucleus</location>
        <location evidence="1">Nucleoplasm</location>
    </subcellularLocation>
</comment>
<evidence type="ECO:0000313" key="8">
    <source>
        <dbReference type="EMBL" id="KAL0880665.1"/>
    </source>
</evidence>
<reference evidence="9 10" key="1">
    <citation type="submission" date="2024-06" db="EMBL/GenBank/DDBJ databases">
        <title>A chromosome-level genome assembly of beet webworm, Loxostege sticticalis.</title>
        <authorList>
            <person name="Zhang Y."/>
        </authorList>
    </citation>
    <scope>NUCLEOTIDE SEQUENCE [LARGE SCALE GENOMIC DNA]</scope>
    <source>
        <strain evidence="8">AQ026</strain>
        <strain evidence="7">AQ028</strain>
        <tissue evidence="7">Male pupae</tissue>
        <tissue evidence="8">Whole body</tissue>
    </source>
</reference>
<keyword evidence="2 4" id="KW-0694">RNA-binding</keyword>
<gene>
    <name evidence="8" type="ORF">ABMA27_001884</name>
    <name evidence="7" type="ORF">ABMA28_001957</name>
</gene>
<dbReference type="SUPFAM" id="SSF54928">
    <property type="entry name" value="RNA-binding domain, RBD"/>
    <property type="match status" value="1"/>
</dbReference>
<dbReference type="GO" id="GO:0005654">
    <property type="term" value="C:nucleoplasm"/>
    <property type="evidence" value="ECO:0007669"/>
    <property type="project" value="UniProtKB-SubCell"/>
</dbReference>
<evidence type="ECO:0000256" key="5">
    <source>
        <dbReference type="SAM" id="MobiDB-lite"/>
    </source>
</evidence>
<evidence type="ECO:0000256" key="4">
    <source>
        <dbReference type="PROSITE-ProRule" id="PRU00176"/>
    </source>
</evidence>
<dbReference type="GO" id="GO:0003723">
    <property type="term" value="F:RNA binding"/>
    <property type="evidence" value="ECO:0007669"/>
    <property type="project" value="UniProtKB-UniRule"/>
</dbReference>
<proteinExistence type="predicted"/>
<dbReference type="InterPro" id="IPR000504">
    <property type="entry name" value="RRM_dom"/>
</dbReference>
<evidence type="ECO:0000256" key="3">
    <source>
        <dbReference type="ARBA" id="ARBA00023242"/>
    </source>
</evidence>
<dbReference type="InterPro" id="IPR035979">
    <property type="entry name" value="RBD_domain_sf"/>
</dbReference>
<dbReference type="EMBL" id="JBEDNZ010000012">
    <property type="protein sequence ID" value="KAL0831081.1"/>
    <property type="molecule type" value="Genomic_DNA"/>
</dbReference>
<evidence type="ECO:0000313" key="7">
    <source>
        <dbReference type="EMBL" id="KAL0831081.1"/>
    </source>
</evidence>
<organism evidence="7 10">
    <name type="scientific">Loxostege sticticalis</name>
    <name type="common">Beet webworm moth</name>
    <dbReference type="NCBI Taxonomy" id="481309"/>
    <lineage>
        <taxon>Eukaryota</taxon>
        <taxon>Metazoa</taxon>
        <taxon>Ecdysozoa</taxon>
        <taxon>Arthropoda</taxon>
        <taxon>Hexapoda</taxon>
        <taxon>Insecta</taxon>
        <taxon>Pterygota</taxon>
        <taxon>Neoptera</taxon>
        <taxon>Endopterygota</taxon>
        <taxon>Lepidoptera</taxon>
        <taxon>Glossata</taxon>
        <taxon>Ditrysia</taxon>
        <taxon>Pyraloidea</taxon>
        <taxon>Crambidae</taxon>
        <taxon>Pyraustinae</taxon>
        <taxon>Loxostege</taxon>
    </lineage>
</organism>
<evidence type="ECO:0000256" key="1">
    <source>
        <dbReference type="ARBA" id="ARBA00004642"/>
    </source>
</evidence>